<evidence type="ECO:0000313" key="1">
    <source>
        <dbReference type="EMBL" id="CAB5212354.1"/>
    </source>
</evidence>
<dbReference type="EMBL" id="LR798238">
    <property type="protein sequence ID" value="CAB5212354.1"/>
    <property type="molecule type" value="Genomic_DNA"/>
</dbReference>
<sequence length="68" mass="7703">MQAEIRILITYEKEGEPPFTMANATFDGDGNVELVSFIENEEILVTTLIGLAEFIDDNIDDRENQICH</sequence>
<accession>A0A6J7WLV6</accession>
<reference evidence="1" key="1">
    <citation type="submission" date="2020-05" db="EMBL/GenBank/DDBJ databases">
        <authorList>
            <person name="Chiriac C."/>
            <person name="Salcher M."/>
            <person name="Ghai R."/>
            <person name="Kavagutti S V."/>
        </authorList>
    </citation>
    <scope>NUCLEOTIDE SEQUENCE</scope>
</reference>
<organism evidence="1">
    <name type="scientific">uncultured Caudovirales phage</name>
    <dbReference type="NCBI Taxonomy" id="2100421"/>
    <lineage>
        <taxon>Viruses</taxon>
        <taxon>Duplodnaviria</taxon>
        <taxon>Heunggongvirae</taxon>
        <taxon>Uroviricota</taxon>
        <taxon>Caudoviricetes</taxon>
        <taxon>Peduoviridae</taxon>
        <taxon>Maltschvirus</taxon>
        <taxon>Maltschvirus maltsch</taxon>
    </lineage>
</organism>
<gene>
    <name evidence="1" type="ORF">UFOVP194_4</name>
</gene>
<proteinExistence type="predicted"/>
<protein>
    <submittedName>
        <fullName evidence="1">Uncharacterized protein</fullName>
    </submittedName>
</protein>
<name>A0A6J7WLV6_9CAUD</name>